<dbReference type="eggNOG" id="COG1732">
    <property type="taxonomic scope" value="Bacteria"/>
</dbReference>
<feature type="transmembrane region" description="Helical" evidence="8">
    <location>
        <begin position="26"/>
        <end position="45"/>
    </location>
</feature>
<evidence type="ECO:0000313" key="11">
    <source>
        <dbReference type="Proteomes" id="UP000001953"/>
    </source>
</evidence>
<name>Q1QJU9_NITHX</name>
<dbReference type="InterPro" id="IPR051204">
    <property type="entry name" value="ABC_transp_perm/SBD"/>
</dbReference>
<feature type="transmembrane region" description="Helical" evidence="8">
    <location>
        <begin position="54"/>
        <end position="75"/>
    </location>
</feature>
<dbReference type="EMBL" id="CP000319">
    <property type="protein sequence ID" value="ABE63498.1"/>
    <property type="molecule type" value="Genomic_DNA"/>
</dbReference>
<evidence type="ECO:0000259" key="9">
    <source>
        <dbReference type="PROSITE" id="PS50928"/>
    </source>
</evidence>
<keyword evidence="11" id="KW-1185">Reference proteome</keyword>
<dbReference type="PANTHER" id="PTHR30177">
    <property type="entry name" value="GLYCINE BETAINE/L-PROLINE TRANSPORT SYSTEM PERMEASE PROTEIN PROW"/>
    <property type="match status" value="1"/>
</dbReference>
<dbReference type="GO" id="GO:0031460">
    <property type="term" value="P:glycine betaine transport"/>
    <property type="evidence" value="ECO:0007669"/>
    <property type="project" value="TreeGrafter"/>
</dbReference>
<dbReference type="Gene3D" id="1.10.3720.10">
    <property type="entry name" value="MetI-like"/>
    <property type="match status" value="1"/>
</dbReference>
<evidence type="ECO:0000256" key="5">
    <source>
        <dbReference type="ARBA" id="ARBA00023136"/>
    </source>
</evidence>
<accession>Q1QJU9</accession>
<keyword evidence="4 8" id="KW-1133">Transmembrane helix</keyword>
<feature type="transmembrane region" description="Helical" evidence="8">
    <location>
        <begin position="194"/>
        <end position="218"/>
    </location>
</feature>
<comment type="similarity">
    <text evidence="6">In the C-terminal section; belongs to the OsmX family.</text>
</comment>
<dbReference type="PROSITE" id="PS50928">
    <property type="entry name" value="ABC_TM1"/>
    <property type="match status" value="1"/>
</dbReference>
<evidence type="ECO:0000256" key="1">
    <source>
        <dbReference type="ARBA" id="ARBA00004651"/>
    </source>
</evidence>
<dbReference type="AlphaFoldDB" id="Q1QJU9"/>
<evidence type="ECO:0000313" key="10">
    <source>
        <dbReference type="EMBL" id="ABE63498.1"/>
    </source>
</evidence>
<keyword evidence="5 8" id="KW-0472">Membrane</keyword>
<keyword evidence="2 8" id="KW-0813">Transport</keyword>
<dbReference type="Gene3D" id="3.40.190.10">
    <property type="entry name" value="Periplasmic binding protein-like II"/>
    <property type="match status" value="1"/>
</dbReference>
<evidence type="ECO:0000256" key="7">
    <source>
        <dbReference type="ARBA" id="ARBA00035652"/>
    </source>
</evidence>
<dbReference type="Pfam" id="PF00528">
    <property type="entry name" value="BPD_transp_1"/>
    <property type="match status" value="1"/>
</dbReference>
<proteinExistence type="inferred from homology"/>
<dbReference type="SUPFAM" id="SSF53850">
    <property type="entry name" value="Periplasmic binding protein-like II"/>
    <property type="match status" value="1"/>
</dbReference>
<dbReference type="HOGENOM" id="CLU_038355_0_0_5"/>
<dbReference type="KEGG" id="nha:Nham_2719"/>
<protein>
    <submittedName>
        <fullName evidence="10">Substrate-binding region of ABC-type glycine betaine transport system</fullName>
    </submittedName>
</protein>
<dbReference type="InterPro" id="IPR000515">
    <property type="entry name" value="MetI-like"/>
</dbReference>
<comment type="similarity">
    <text evidence="8">Belongs to the binding-protein-dependent transport system permease family.</text>
</comment>
<feature type="transmembrane region" description="Helical" evidence="8">
    <location>
        <begin position="230"/>
        <end position="249"/>
    </location>
</feature>
<reference evidence="10 11" key="1">
    <citation type="submission" date="2006-03" db="EMBL/GenBank/DDBJ databases">
        <title>Complete sequence of chromosome of Nitrobacter hamburgensis X14.</title>
        <authorList>
            <consortium name="US DOE Joint Genome Institute"/>
            <person name="Copeland A."/>
            <person name="Lucas S."/>
            <person name="Lapidus A."/>
            <person name="Barry K."/>
            <person name="Detter J.C."/>
            <person name="Glavina del Rio T."/>
            <person name="Hammon N."/>
            <person name="Israni S."/>
            <person name="Dalin E."/>
            <person name="Tice H."/>
            <person name="Pitluck S."/>
            <person name="Chain P."/>
            <person name="Malfatti S."/>
            <person name="Shin M."/>
            <person name="Vergez L."/>
            <person name="Schmutz J."/>
            <person name="Larimer F."/>
            <person name="Land M."/>
            <person name="Hauser L."/>
            <person name="Kyrpides N."/>
            <person name="Ivanova N."/>
            <person name="Ward B."/>
            <person name="Arp D."/>
            <person name="Klotz M."/>
            <person name="Stein L."/>
            <person name="O'Mullan G."/>
            <person name="Starkenburg S."/>
            <person name="Sayavedra L."/>
            <person name="Poret-Peterson A.T."/>
            <person name="Gentry M.E."/>
            <person name="Bruce D."/>
            <person name="Richardson P."/>
        </authorList>
    </citation>
    <scope>NUCLEOTIDE SEQUENCE [LARGE SCALE GENOMIC DNA]</scope>
    <source>
        <strain evidence="11">DSM 10229 / NCIMB 13809 / X14</strain>
    </source>
</reference>
<comment type="similarity">
    <text evidence="7">In the N-terminal section; belongs to the binding-protein-dependent transport system permease family.</text>
</comment>
<dbReference type="GO" id="GO:0022857">
    <property type="term" value="F:transmembrane transporter activity"/>
    <property type="evidence" value="ECO:0007669"/>
    <property type="project" value="InterPro"/>
</dbReference>
<comment type="subcellular location">
    <subcellularLocation>
        <location evidence="1 8">Cell membrane</location>
        <topology evidence="1 8">Multi-pass membrane protein</topology>
    </subcellularLocation>
</comment>
<feature type="domain" description="ABC transmembrane type-1" evidence="9">
    <location>
        <begin position="20"/>
        <end position="220"/>
    </location>
</feature>
<dbReference type="InterPro" id="IPR035906">
    <property type="entry name" value="MetI-like_sf"/>
</dbReference>
<sequence>MSLLSDPLWSEALGHLPDYLGNHVRVSVAALGLGLATSFPLALIVRTRPVMRSVLLGLASIVQTVPGLALLALFYPLLLALAALTLTWFGVGFSAFGFLPAVLALALYSMLPVLRNTITGLQAIDPALTEAAQGVGMTARQSLVMVELPLALPIIMAGIRTAAVWVIGTATLSTPIGQTSLGNYIFAGLQTQNWVFVLFGCIAAAALALVVDQLLALIESGLRVRSHIRVAAGLVGIAVLIAATLAPSLTRAKSAYVVGAKTFTEQYVLAALISQRLRAAGLSVTTREGLGSNVIFEALTSGDIDVYVDYSGTLWANQFHNTGMLPREKLLAEIKATLARQNITLLGELGFENAYALVMPKTRADSLNIHSIADLAARAGTMSIAGDYEFFARPEWAALKKAYGLSFRERRQMQSNFMYAAVASGEVDVIAGYTSDGLIAKYGLTVLDDPRHAIPPYDAIVLLAPRRAHDAKLRAALQPLLGKIGITIMREANLRASGSDADSSPAEVARWLWDKIGKK</sequence>
<dbReference type="GO" id="GO:0043190">
    <property type="term" value="C:ATP-binding cassette (ABC) transporter complex"/>
    <property type="evidence" value="ECO:0007669"/>
    <property type="project" value="InterPro"/>
</dbReference>
<evidence type="ECO:0000256" key="8">
    <source>
        <dbReference type="RuleBase" id="RU363032"/>
    </source>
</evidence>
<evidence type="ECO:0000256" key="2">
    <source>
        <dbReference type="ARBA" id="ARBA00022448"/>
    </source>
</evidence>
<dbReference type="eggNOG" id="COG1174">
    <property type="taxonomic scope" value="Bacteria"/>
</dbReference>
<dbReference type="PANTHER" id="PTHR30177:SF4">
    <property type="entry name" value="OSMOPROTECTANT IMPORT PERMEASE PROTEIN OSMW"/>
    <property type="match status" value="1"/>
</dbReference>
<dbReference type="RefSeq" id="WP_011511164.1">
    <property type="nucleotide sequence ID" value="NC_007964.1"/>
</dbReference>
<dbReference type="SUPFAM" id="SSF161098">
    <property type="entry name" value="MetI-like"/>
    <property type="match status" value="1"/>
</dbReference>
<dbReference type="CDD" id="cd06261">
    <property type="entry name" value="TM_PBP2"/>
    <property type="match status" value="1"/>
</dbReference>
<gene>
    <name evidence="10" type="ordered locus">Nham_2719</name>
</gene>
<dbReference type="InterPro" id="IPR007210">
    <property type="entry name" value="ABC_Gly_betaine_transp_sub-bd"/>
</dbReference>
<keyword evidence="3 8" id="KW-0812">Transmembrane</keyword>
<dbReference type="Proteomes" id="UP000001953">
    <property type="component" value="Chromosome"/>
</dbReference>
<organism evidence="10 11">
    <name type="scientific">Nitrobacter hamburgensis (strain DSM 10229 / NCIMB 13809 / X14)</name>
    <dbReference type="NCBI Taxonomy" id="323097"/>
    <lineage>
        <taxon>Bacteria</taxon>
        <taxon>Pseudomonadati</taxon>
        <taxon>Pseudomonadota</taxon>
        <taxon>Alphaproteobacteria</taxon>
        <taxon>Hyphomicrobiales</taxon>
        <taxon>Nitrobacteraceae</taxon>
        <taxon>Nitrobacter</taxon>
    </lineage>
</organism>
<dbReference type="Pfam" id="PF04069">
    <property type="entry name" value="OpuAC"/>
    <property type="match status" value="1"/>
</dbReference>
<evidence type="ECO:0000256" key="6">
    <source>
        <dbReference type="ARBA" id="ARBA00035642"/>
    </source>
</evidence>
<dbReference type="Gene3D" id="3.40.190.120">
    <property type="entry name" value="Osmoprotection protein (prox), domain 2"/>
    <property type="match status" value="1"/>
</dbReference>
<evidence type="ECO:0000256" key="4">
    <source>
        <dbReference type="ARBA" id="ARBA00022989"/>
    </source>
</evidence>
<dbReference type="OrthoDB" id="9801163at2"/>
<evidence type="ECO:0000256" key="3">
    <source>
        <dbReference type="ARBA" id="ARBA00022692"/>
    </source>
</evidence>
<feature type="transmembrane region" description="Helical" evidence="8">
    <location>
        <begin position="81"/>
        <end position="108"/>
    </location>
</feature>
<dbReference type="STRING" id="323097.Nham_2719"/>